<reference evidence="1" key="1">
    <citation type="submission" date="2021-10" db="EMBL/GenBank/DDBJ databases">
        <title>Tropical sea cucumber genome reveals ecological adaptation and Cuvierian tubules defense mechanism.</title>
        <authorList>
            <person name="Chen T."/>
        </authorList>
    </citation>
    <scope>NUCLEOTIDE SEQUENCE</scope>
    <source>
        <strain evidence="1">Nanhai2018</strain>
        <tissue evidence="1">Muscle</tissue>
    </source>
</reference>
<protein>
    <recommendedName>
        <fullName evidence="3">Retrotransposon gag domain-containing protein</fullName>
    </recommendedName>
</protein>
<comment type="caution">
    <text evidence="1">The sequence shown here is derived from an EMBL/GenBank/DDBJ whole genome shotgun (WGS) entry which is preliminary data.</text>
</comment>
<dbReference type="OrthoDB" id="7323790at2759"/>
<evidence type="ECO:0008006" key="3">
    <source>
        <dbReference type="Google" id="ProtNLM"/>
    </source>
</evidence>
<evidence type="ECO:0000313" key="1">
    <source>
        <dbReference type="EMBL" id="KAJ8048348.1"/>
    </source>
</evidence>
<organism evidence="1 2">
    <name type="scientific">Holothuria leucospilota</name>
    <name type="common">Black long sea cucumber</name>
    <name type="synonym">Mertensiothuria leucospilota</name>
    <dbReference type="NCBI Taxonomy" id="206669"/>
    <lineage>
        <taxon>Eukaryota</taxon>
        <taxon>Metazoa</taxon>
        <taxon>Echinodermata</taxon>
        <taxon>Eleutherozoa</taxon>
        <taxon>Echinozoa</taxon>
        <taxon>Holothuroidea</taxon>
        <taxon>Aspidochirotacea</taxon>
        <taxon>Aspidochirotida</taxon>
        <taxon>Holothuriidae</taxon>
        <taxon>Holothuria</taxon>
    </lineage>
</organism>
<evidence type="ECO:0000313" key="2">
    <source>
        <dbReference type="Proteomes" id="UP001152320"/>
    </source>
</evidence>
<dbReference type="AlphaFoldDB" id="A0A9Q1CNA5"/>
<gene>
    <name evidence="1" type="ORF">HOLleu_00624</name>
</gene>
<accession>A0A9Q1CNA5</accession>
<proteinExistence type="predicted"/>
<sequence length="62" mass="7289">MYESNKFFSRMQQKGETIDQFVTDLRNLSTTCESGDLKVLYEAKLCGVKSDILREECYEKRI</sequence>
<name>A0A9Q1CNA5_HOLLE</name>
<dbReference type="Proteomes" id="UP001152320">
    <property type="component" value="Chromosome 1"/>
</dbReference>
<dbReference type="EMBL" id="JAIZAY010000001">
    <property type="protein sequence ID" value="KAJ8048348.1"/>
    <property type="molecule type" value="Genomic_DNA"/>
</dbReference>
<keyword evidence="2" id="KW-1185">Reference proteome</keyword>